<name>N6VSQ4_9EURY</name>
<evidence type="ECO:0000313" key="1">
    <source>
        <dbReference type="EMBL" id="ENN96221.1"/>
    </source>
</evidence>
<dbReference type="InterPro" id="IPR029063">
    <property type="entry name" value="SAM-dependent_MTases_sf"/>
</dbReference>
<sequence>DPPAFAQKEEDVKRALKGYSALNYLGMKLAEKLFVTCSCSHHIDRELFKKTVFSSAYRAGKELFIIDYRGQAPDHPVTVGNKHLEYLKCLFAYINKIFN</sequence>
<dbReference type="EMBL" id="APMM01000023">
    <property type="protein sequence ID" value="ENN96221.1"/>
    <property type="molecule type" value="Genomic_DNA"/>
</dbReference>
<dbReference type="PANTHER" id="PTHR42873">
    <property type="entry name" value="RIBOSOMAL RNA LARGE SUBUNIT METHYLTRANSFERASE"/>
    <property type="match status" value="1"/>
</dbReference>
<dbReference type="PATRIC" id="fig|1069083.5.peg.727"/>
<keyword evidence="1" id="KW-0489">Methyltransferase</keyword>
<organism evidence="1 2">
    <name type="scientific">Methanocaldococcus villosus KIN24-T80</name>
    <dbReference type="NCBI Taxonomy" id="1069083"/>
    <lineage>
        <taxon>Archaea</taxon>
        <taxon>Methanobacteriati</taxon>
        <taxon>Methanobacteriota</taxon>
        <taxon>Methanomada group</taxon>
        <taxon>Methanococci</taxon>
        <taxon>Methanococcales</taxon>
        <taxon>Methanocaldococcaceae</taxon>
        <taxon>Methanocaldococcus</taxon>
    </lineage>
</organism>
<keyword evidence="2" id="KW-1185">Reference proteome</keyword>
<protein>
    <submittedName>
        <fullName evidence="1">Methyltransferase type 11</fullName>
    </submittedName>
</protein>
<evidence type="ECO:0000313" key="2">
    <source>
        <dbReference type="Proteomes" id="UP000053695"/>
    </source>
</evidence>
<dbReference type="STRING" id="1069083.GCA_000371805_01361"/>
<dbReference type="Gene3D" id="3.40.50.150">
    <property type="entry name" value="Vaccinia Virus protein VP39"/>
    <property type="match status" value="1"/>
</dbReference>
<dbReference type="GO" id="GO:0008168">
    <property type="term" value="F:methyltransferase activity"/>
    <property type="evidence" value="ECO:0007669"/>
    <property type="project" value="UniProtKB-KW"/>
</dbReference>
<feature type="non-terminal residue" evidence="1">
    <location>
        <position position="1"/>
    </location>
</feature>
<dbReference type="SUPFAM" id="SSF53335">
    <property type="entry name" value="S-adenosyl-L-methionine-dependent methyltransferases"/>
    <property type="match status" value="1"/>
</dbReference>
<proteinExistence type="predicted"/>
<dbReference type="GO" id="GO:0032259">
    <property type="term" value="P:methylation"/>
    <property type="evidence" value="ECO:0007669"/>
    <property type="project" value="UniProtKB-KW"/>
</dbReference>
<dbReference type="PANTHER" id="PTHR42873:SF1">
    <property type="entry name" value="S-ADENOSYLMETHIONINE-DEPENDENT METHYLTRANSFERASE DOMAIN-CONTAINING PROTEIN"/>
    <property type="match status" value="1"/>
</dbReference>
<comment type="caution">
    <text evidence="1">The sequence shown here is derived from an EMBL/GenBank/DDBJ whole genome shotgun (WGS) entry which is preliminary data.</text>
</comment>
<gene>
    <name evidence="1" type="ORF">J422_03723</name>
</gene>
<reference evidence="1 2" key="1">
    <citation type="journal article" date="2013" name="Genome Announc.">
        <title>Draft Genome Sequence of a Highly Flagellated, Fast-Swimming Archaeon, Methanocaldococcus villosus Strain KIN24-T80 (DSM 22612).</title>
        <authorList>
            <person name="Thennarasu S."/>
            <person name="Polireddy D."/>
            <person name="Antony A."/>
            <person name="Yada M.R."/>
            <person name="Algarawi S."/>
            <person name="Sivakumar N."/>
        </authorList>
    </citation>
    <scope>NUCLEOTIDE SEQUENCE [LARGE SCALE GENOMIC DNA]</scope>
    <source>
        <strain evidence="1 2">KIN24-T80</strain>
    </source>
</reference>
<keyword evidence="1" id="KW-0808">Transferase</keyword>
<dbReference type="Proteomes" id="UP000053695">
    <property type="component" value="Unassembled WGS sequence"/>
</dbReference>
<dbReference type="AlphaFoldDB" id="N6VSQ4"/>
<accession>N6VSQ4</accession>